<keyword evidence="3 8" id="KW-0436">Ligase</keyword>
<dbReference type="HAMAP" id="MF_00558">
    <property type="entry name" value="Succ_CoA_beta"/>
    <property type="match status" value="1"/>
</dbReference>
<evidence type="ECO:0000256" key="7">
    <source>
        <dbReference type="ARBA" id="ARBA00022842"/>
    </source>
</evidence>
<dbReference type="GO" id="GO:0006099">
    <property type="term" value="P:tricarboxylic acid cycle"/>
    <property type="evidence" value="ECO:0007669"/>
    <property type="project" value="UniProtKB-UniRule"/>
</dbReference>
<dbReference type="InterPro" id="IPR016102">
    <property type="entry name" value="Succinyl-CoA_synth-like"/>
</dbReference>
<dbReference type="GO" id="GO:0000287">
    <property type="term" value="F:magnesium ion binding"/>
    <property type="evidence" value="ECO:0007669"/>
    <property type="project" value="UniProtKB-UniRule"/>
</dbReference>
<comment type="function">
    <text evidence="8">Succinyl-CoA synthetase functions in the citric acid cycle (TCA), coupling the hydrolysis of succinyl-CoA to the synthesis of either ATP or GTP and thus represents the only step of substrate-level phosphorylation in the TCA. The beta subunit provides nucleotide specificity of the enzyme and binds the substrate succinate, while the binding sites for coenzyme A and phosphate are found in the alpha subunit.</text>
</comment>
<dbReference type="NCBIfam" id="NF001913">
    <property type="entry name" value="PRK00696.1"/>
    <property type="match status" value="1"/>
</dbReference>
<evidence type="ECO:0000259" key="9">
    <source>
        <dbReference type="PROSITE" id="PS50975"/>
    </source>
</evidence>
<evidence type="ECO:0000256" key="4">
    <source>
        <dbReference type="ARBA" id="ARBA00022723"/>
    </source>
</evidence>
<dbReference type="OrthoDB" id="9802602at2"/>
<dbReference type="EC" id="6.2.1.5" evidence="8"/>
<dbReference type="Gene3D" id="3.30.1490.20">
    <property type="entry name" value="ATP-grasp fold, A domain"/>
    <property type="match status" value="1"/>
</dbReference>
<dbReference type="GO" id="GO:0004775">
    <property type="term" value="F:succinate-CoA ligase (ADP-forming) activity"/>
    <property type="evidence" value="ECO:0007669"/>
    <property type="project" value="UniProtKB-UniRule"/>
</dbReference>
<gene>
    <name evidence="8" type="primary">sucC</name>
    <name evidence="10" type="ORF">C3Y98_12620</name>
</gene>
<organism evidence="10 11">
    <name type="scientific">Methylotenera oryzisoli</name>
    <dbReference type="NCBI Taxonomy" id="2080758"/>
    <lineage>
        <taxon>Bacteria</taxon>
        <taxon>Pseudomonadati</taxon>
        <taxon>Pseudomonadota</taxon>
        <taxon>Betaproteobacteria</taxon>
        <taxon>Nitrosomonadales</taxon>
        <taxon>Methylophilaceae</taxon>
        <taxon>Methylotenera</taxon>
    </lineage>
</organism>
<name>A0A4Y9VMS8_9PROT</name>
<comment type="catalytic activity">
    <reaction evidence="8">
        <text>succinate + ATP + CoA = succinyl-CoA + ADP + phosphate</text>
        <dbReference type="Rhea" id="RHEA:17661"/>
        <dbReference type="ChEBI" id="CHEBI:30031"/>
        <dbReference type="ChEBI" id="CHEBI:30616"/>
        <dbReference type="ChEBI" id="CHEBI:43474"/>
        <dbReference type="ChEBI" id="CHEBI:57287"/>
        <dbReference type="ChEBI" id="CHEBI:57292"/>
        <dbReference type="ChEBI" id="CHEBI:456216"/>
        <dbReference type="EC" id="6.2.1.5"/>
    </reaction>
</comment>
<comment type="caution">
    <text evidence="10">The sequence shown here is derived from an EMBL/GenBank/DDBJ whole genome shotgun (WGS) entry which is preliminary data.</text>
</comment>
<feature type="domain" description="ATP-grasp" evidence="9">
    <location>
        <begin position="9"/>
        <end position="229"/>
    </location>
</feature>
<dbReference type="FunFam" id="3.40.50.261:FF:000001">
    <property type="entry name" value="Succinate--CoA ligase [ADP-forming] subunit beta"/>
    <property type="match status" value="1"/>
</dbReference>
<dbReference type="InterPro" id="IPR017866">
    <property type="entry name" value="Succ-CoA_synthase_bsu_CS"/>
</dbReference>
<feature type="binding site" evidence="8">
    <location>
        <position position="264"/>
    </location>
    <ligand>
        <name>substrate</name>
        <note>ligand shared with subunit alpha</note>
    </ligand>
</feature>
<sequence>MNLHEYQAKTLLQKYGIPVPRGQVVAVAKETVSVTTEIASDGWVVKAQVHAGGRGKAGGVKVVKSATEAQNVAGELLGKTLVTYQNAPDGQPVNQVLVEETLPIARELYLSMLVDRTLERVVVVASVAGGMDIEEIAHTSPEKILQEVCDPLNGLVDFQARNLAFKLDLSGDQIGAFTKLLKGLYRLFKDNDLALLEINPLVVTTDGKLYALDCKMSVDDNALYRQKALAEQRDWSQEDSKEAVAHHAGLNYIALNGNIGCMVNGAGLAMATMDLIKLHGGMPANFLDVGGGATAETVAKAFKIILADSNVKAILVNIFGGIMRCDIIAEGIITAVREVGMQIPVIVRLEGTNVDLGKKMLQTSGLNIISAEGLTDAAQQAVKAVVA</sequence>
<evidence type="ECO:0000256" key="2">
    <source>
        <dbReference type="ARBA" id="ARBA00022532"/>
    </source>
</evidence>
<feature type="binding site" evidence="8">
    <location>
        <position position="102"/>
    </location>
    <ligand>
        <name>ATP</name>
        <dbReference type="ChEBI" id="CHEBI:30616"/>
    </ligand>
</feature>
<evidence type="ECO:0000256" key="6">
    <source>
        <dbReference type="ARBA" id="ARBA00022840"/>
    </source>
</evidence>
<feature type="binding site" evidence="8">
    <location>
        <position position="99"/>
    </location>
    <ligand>
        <name>ATP</name>
        <dbReference type="ChEBI" id="CHEBI:30616"/>
    </ligand>
</feature>
<feature type="binding site" evidence="8">
    <location>
        <position position="199"/>
    </location>
    <ligand>
        <name>Mg(2+)</name>
        <dbReference type="ChEBI" id="CHEBI:18420"/>
    </ligand>
</feature>
<dbReference type="UniPathway" id="UPA00223">
    <property type="reaction ID" value="UER00999"/>
</dbReference>
<dbReference type="InterPro" id="IPR013815">
    <property type="entry name" value="ATP_grasp_subdomain_1"/>
</dbReference>
<keyword evidence="6 8" id="KW-0067">ATP-binding</keyword>
<keyword evidence="4 8" id="KW-0479">Metal-binding</keyword>
<comment type="catalytic activity">
    <reaction evidence="8">
        <text>GTP + succinate + CoA = succinyl-CoA + GDP + phosphate</text>
        <dbReference type="Rhea" id="RHEA:22120"/>
        <dbReference type="ChEBI" id="CHEBI:30031"/>
        <dbReference type="ChEBI" id="CHEBI:37565"/>
        <dbReference type="ChEBI" id="CHEBI:43474"/>
        <dbReference type="ChEBI" id="CHEBI:57287"/>
        <dbReference type="ChEBI" id="CHEBI:57292"/>
        <dbReference type="ChEBI" id="CHEBI:58189"/>
    </reaction>
</comment>
<protein>
    <recommendedName>
        <fullName evidence="8">Succinate--CoA ligase [ADP-forming] subunit beta</fullName>
        <ecNumber evidence="8">6.2.1.5</ecNumber>
    </recommendedName>
    <alternativeName>
        <fullName evidence="8">Succinyl-CoA synthetase subunit beta</fullName>
        <shortName evidence="8">SCS-beta</shortName>
    </alternativeName>
</protein>
<keyword evidence="5 8" id="KW-0547">Nucleotide-binding</keyword>
<evidence type="ECO:0000256" key="8">
    <source>
        <dbReference type="HAMAP-Rule" id="MF_00558"/>
    </source>
</evidence>
<dbReference type="EMBL" id="PQVH01000016">
    <property type="protein sequence ID" value="TFW69670.1"/>
    <property type="molecule type" value="Genomic_DNA"/>
</dbReference>
<dbReference type="PROSITE" id="PS50975">
    <property type="entry name" value="ATP_GRASP"/>
    <property type="match status" value="1"/>
</dbReference>
<dbReference type="RefSeq" id="WP_135279024.1">
    <property type="nucleotide sequence ID" value="NZ_PQVH01000016.1"/>
</dbReference>
<dbReference type="GO" id="GO:0006104">
    <property type="term" value="P:succinyl-CoA metabolic process"/>
    <property type="evidence" value="ECO:0007669"/>
    <property type="project" value="TreeGrafter"/>
</dbReference>
<evidence type="ECO:0000313" key="10">
    <source>
        <dbReference type="EMBL" id="TFW69670.1"/>
    </source>
</evidence>
<dbReference type="FunFam" id="3.30.470.20:FF:000002">
    <property type="entry name" value="Succinate--CoA ligase [ADP-forming] subunit beta"/>
    <property type="match status" value="1"/>
</dbReference>
<dbReference type="PANTHER" id="PTHR11815:SF10">
    <property type="entry name" value="SUCCINATE--COA LIGASE [GDP-FORMING] SUBUNIT BETA, MITOCHONDRIAL"/>
    <property type="match status" value="1"/>
</dbReference>
<dbReference type="Pfam" id="PF08442">
    <property type="entry name" value="ATP-grasp_2"/>
    <property type="match status" value="1"/>
</dbReference>
<dbReference type="GO" id="GO:0005829">
    <property type="term" value="C:cytosol"/>
    <property type="evidence" value="ECO:0007669"/>
    <property type="project" value="TreeGrafter"/>
</dbReference>
<feature type="binding site" evidence="8">
    <location>
        <position position="107"/>
    </location>
    <ligand>
        <name>ATP</name>
        <dbReference type="ChEBI" id="CHEBI:30616"/>
    </ligand>
</feature>
<dbReference type="Gene3D" id="3.30.470.20">
    <property type="entry name" value="ATP-grasp fold, B domain"/>
    <property type="match status" value="1"/>
</dbReference>
<reference evidence="10 11" key="1">
    <citation type="submission" date="2018-02" db="EMBL/GenBank/DDBJ databases">
        <title>A novel lanthanide dependent methylotroph, Methylotenera sp. La3113.</title>
        <authorList>
            <person name="Lv H."/>
            <person name="Tani A."/>
        </authorList>
    </citation>
    <scope>NUCLEOTIDE SEQUENCE [LARGE SCALE GENOMIC DNA]</scope>
    <source>
        <strain evidence="10 11">La3113</strain>
    </source>
</reference>
<comment type="similarity">
    <text evidence="1 8">Belongs to the succinate/malate CoA ligase beta subunit family.</text>
</comment>
<dbReference type="Gene3D" id="3.40.50.261">
    <property type="entry name" value="Succinyl-CoA synthetase domains"/>
    <property type="match status" value="1"/>
</dbReference>
<evidence type="ECO:0000313" key="11">
    <source>
        <dbReference type="Proteomes" id="UP000297706"/>
    </source>
</evidence>
<dbReference type="Pfam" id="PF00549">
    <property type="entry name" value="Ligase_CoA"/>
    <property type="match status" value="1"/>
</dbReference>
<feature type="binding site" evidence="8">
    <location>
        <begin position="53"/>
        <end position="55"/>
    </location>
    <ligand>
        <name>ATP</name>
        <dbReference type="ChEBI" id="CHEBI:30616"/>
    </ligand>
</feature>
<evidence type="ECO:0000256" key="3">
    <source>
        <dbReference type="ARBA" id="ARBA00022598"/>
    </source>
</evidence>
<dbReference type="FunFam" id="3.30.1490.20:FF:000002">
    <property type="entry name" value="Succinate--CoA ligase [ADP-forming] subunit beta"/>
    <property type="match status" value="1"/>
</dbReference>
<dbReference type="GO" id="GO:0004776">
    <property type="term" value="F:succinate-CoA ligase (GDP-forming) activity"/>
    <property type="evidence" value="ECO:0007669"/>
    <property type="project" value="RHEA"/>
</dbReference>
<dbReference type="GO" id="GO:0005524">
    <property type="term" value="F:ATP binding"/>
    <property type="evidence" value="ECO:0007669"/>
    <property type="project" value="UniProtKB-UniRule"/>
</dbReference>
<feature type="binding site" evidence="8">
    <location>
        <begin position="321"/>
        <end position="323"/>
    </location>
    <ligand>
        <name>substrate</name>
        <note>ligand shared with subunit alpha</note>
    </ligand>
</feature>
<keyword evidence="11" id="KW-1185">Reference proteome</keyword>
<keyword evidence="2 8" id="KW-0816">Tricarboxylic acid cycle</keyword>
<dbReference type="InterPro" id="IPR013650">
    <property type="entry name" value="ATP-grasp_succ-CoA_synth-type"/>
</dbReference>
<dbReference type="GO" id="GO:0042709">
    <property type="term" value="C:succinate-CoA ligase complex"/>
    <property type="evidence" value="ECO:0007669"/>
    <property type="project" value="TreeGrafter"/>
</dbReference>
<evidence type="ECO:0000256" key="5">
    <source>
        <dbReference type="ARBA" id="ARBA00022741"/>
    </source>
</evidence>
<dbReference type="InterPro" id="IPR005811">
    <property type="entry name" value="SUCC_ACL_C"/>
</dbReference>
<feature type="binding site" evidence="8">
    <location>
        <position position="46"/>
    </location>
    <ligand>
        <name>ATP</name>
        <dbReference type="ChEBI" id="CHEBI:30616"/>
    </ligand>
</feature>
<dbReference type="AlphaFoldDB" id="A0A4Y9VMS8"/>
<dbReference type="NCBIfam" id="TIGR01016">
    <property type="entry name" value="sucCoAbeta"/>
    <property type="match status" value="1"/>
</dbReference>
<feature type="binding site" evidence="8">
    <location>
        <position position="213"/>
    </location>
    <ligand>
        <name>Mg(2+)</name>
        <dbReference type="ChEBI" id="CHEBI:18420"/>
    </ligand>
</feature>
<dbReference type="SUPFAM" id="SSF56059">
    <property type="entry name" value="Glutathione synthetase ATP-binding domain-like"/>
    <property type="match status" value="1"/>
</dbReference>
<evidence type="ECO:0000256" key="1">
    <source>
        <dbReference type="ARBA" id="ARBA00009182"/>
    </source>
</evidence>
<comment type="subunit">
    <text evidence="8">Heterotetramer of two alpha and two beta subunits.</text>
</comment>
<dbReference type="InterPro" id="IPR011761">
    <property type="entry name" value="ATP-grasp"/>
</dbReference>
<comment type="pathway">
    <text evidence="8">Carbohydrate metabolism; tricarboxylic acid cycle; succinate from succinyl-CoA (ligase route): step 1/1.</text>
</comment>
<dbReference type="SUPFAM" id="SSF52210">
    <property type="entry name" value="Succinyl-CoA synthetase domains"/>
    <property type="match status" value="1"/>
</dbReference>
<dbReference type="PANTHER" id="PTHR11815">
    <property type="entry name" value="SUCCINYL-COA SYNTHETASE BETA CHAIN"/>
    <property type="match status" value="1"/>
</dbReference>
<dbReference type="InterPro" id="IPR005809">
    <property type="entry name" value="Succ_CoA_ligase-like_bsu"/>
</dbReference>
<dbReference type="PROSITE" id="PS01217">
    <property type="entry name" value="SUCCINYL_COA_LIG_3"/>
    <property type="match status" value="1"/>
</dbReference>
<dbReference type="PIRSF" id="PIRSF001554">
    <property type="entry name" value="SucCS_beta"/>
    <property type="match status" value="1"/>
</dbReference>
<proteinExistence type="inferred from homology"/>
<keyword evidence="7 8" id="KW-0460">Magnesium</keyword>
<comment type="cofactor">
    <cofactor evidence="8">
        <name>Mg(2+)</name>
        <dbReference type="ChEBI" id="CHEBI:18420"/>
    </cofactor>
    <text evidence="8">Binds 1 Mg(2+) ion per subunit.</text>
</comment>
<dbReference type="Proteomes" id="UP000297706">
    <property type="component" value="Unassembled WGS sequence"/>
</dbReference>
<accession>A0A4Y9VMS8</accession>